<dbReference type="Proteomes" id="UP001430804">
    <property type="component" value="Unassembled WGS sequence"/>
</dbReference>
<evidence type="ECO:0000313" key="1">
    <source>
        <dbReference type="EMBL" id="MBW3097156.1"/>
    </source>
</evidence>
<dbReference type="EMBL" id="JAHWQX010000002">
    <property type="protein sequence ID" value="MBW3097156.1"/>
    <property type="molecule type" value="Genomic_DNA"/>
</dbReference>
<comment type="caution">
    <text evidence="1">The sequence shown here is derived from an EMBL/GenBank/DDBJ whole genome shotgun (WGS) entry which is preliminary data.</text>
</comment>
<dbReference type="InterPro" id="IPR029470">
    <property type="entry name" value="PDDEXK_4"/>
</dbReference>
<accession>A0ABS6WMI4</accession>
<protein>
    <submittedName>
        <fullName evidence="1">PD-(D/E)XK nuclease family protein</fullName>
    </submittedName>
</protein>
<proteinExistence type="predicted"/>
<evidence type="ECO:0000313" key="2">
    <source>
        <dbReference type="Proteomes" id="UP001430804"/>
    </source>
</evidence>
<dbReference type="Pfam" id="PF14281">
    <property type="entry name" value="PDDEXK_4"/>
    <property type="match status" value="1"/>
</dbReference>
<organism evidence="1 2">
    <name type="scientific">Pseudohoeflea coraliihabitans</name>
    <dbReference type="NCBI Taxonomy" id="2860393"/>
    <lineage>
        <taxon>Bacteria</taxon>
        <taxon>Pseudomonadati</taxon>
        <taxon>Pseudomonadota</taxon>
        <taxon>Alphaproteobacteria</taxon>
        <taxon>Hyphomicrobiales</taxon>
        <taxon>Rhizobiaceae</taxon>
        <taxon>Pseudohoeflea</taxon>
    </lineage>
</organism>
<dbReference type="RefSeq" id="WP_219201089.1">
    <property type="nucleotide sequence ID" value="NZ_JAHWQX010000002.1"/>
</dbReference>
<reference evidence="1" key="1">
    <citation type="submission" date="2021-07" db="EMBL/GenBank/DDBJ databases">
        <title>Pseudohoeflea marina sp. nov. a polyhydroxyalcanoate-producing bacterium.</title>
        <authorList>
            <person name="Zheng W."/>
            <person name="Yu S."/>
            <person name="Huang Y."/>
        </authorList>
    </citation>
    <scope>NUCLEOTIDE SEQUENCE</scope>
    <source>
        <strain evidence="1">DP4N28-3</strain>
    </source>
</reference>
<name>A0ABS6WMI4_9HYPH</name>
<gene>
    <name evidence="1" type="ORF">KY465_07675</name>
</gene>
<sequence length="261" mass="30102">MRHILKKTKPTTIESETLRTAGRLGRVVRSEFDADALIRYERLRRHSLHAILPKLSRLAQNQRLITTKSLNVIYGLSRDHHSFDAPTLNWGFGLTEPQSTKAMAHLLNRGPTHVRGKRITALLCAMNSPNIPTEGEARTAIVEAEINRIDLAIKYRKEGAEKYTAVIVEAKFGHVITQGQLKKYRQIVNADRGIEFGQTDWVVLGIDESARWGLRGNQWNTWRFVSWRELWLRFEKLRPVEDDPNLAVFLKLLWKRIGLYS</sequence>
<keyword evidence="2" id="KW-1185">Reference proteome</keyword>